<organism evidence="1 2">
    <name type="scientific">Cochliobolus sativus</name>
    <name type="common">Common root rot and spot blotch fungus</name>
    <name type="synonym">Bipolaris sorokiniana</name>
    <dbReference type="NCBI Taxonomy" id="45130"/>
    <lineage>
        <taxon>Eukaryota</taxon>
        <taxon>Fungi</taxon>
        <taxon>Dikarya</taxon>
        <taxon>Ascomycota</taxon>
        <taxon>Pezizomycotina</taxon>
        <taxon>Dothideomycetes</taxon>
        <taxon>Pleosporomycetidae</taxon>
        <taxon>Pleosporales</taxon>
        <taxon>Pleosporineae</taxon>
        <taxon>Pleosporaceae</taxon>
        <taxon>Bipolaris</taxon>
    </lineage>
</organism>
<protein>
    <submittedName>
        <fullName evidence="1">Uncharacterized protein</fullName>
    </submittedName>
</protein>
<evidence type="ECO:0000313" key="1">
    <source>
        <dbReference type="EMBL" id="KAF5853100.1"/>
    </source>
</evidence>
<sequence length="100" mass="11399">MIEYNIYLFLEHELSIIQQQILELVKLATPLFIYTATTKQTHKKLATCCLKLMSGLYGLHENMCNLMHVVTECIISCRASKPLSTEIRRKSFSGSIFSIG</sequence>
<accession>A0A8H5ZRV1</accession>
<reference evidence="1" key="1">
    <citation type="submission" date="2019-11" db="EMBL/GenBank/DDBJ databases">
        <title>Bipolaris sorokiniana Genome sequencing.</title>
        <authorList>
            <person name="Wang H."/>
        </authorList>
    </citation>
    <scope>NUCLEOTIDE SEQUENCE</scope>
</reference>
<dbReference type="EMBL" id="WNKQ01000002">
    <property type="protein sequence ID" value="KAF5853100.1"/>
    <property type="molecule type" value="Genomic_DNA"/>
</dbReference>
<comment type="caution">
    <text evidence="1">The sequence shown here is derived from an EMBL/GenBank/DDBJ whole genome shotgun (WGS) entry which is preliminary data.</text>
</comment>
<name>A0A8H5ZRV1_COCSA</name>
<proteinExistence type="predicted"/>
<dbReference type="Proteomes" id="UP000624244">
    <property type="component" value="Unassembled WGS sequence"/>
</dbReference>
<evidence type="ECO:0000313" key="2">
    <source>
        <dbReference type="Proteomes" id="UP000624244"/>
    </source>
</evidence>
<dbReference type="AlphaFoldDB" id="A0A8H5ZRV1"/>
<gene>
    <name evidence="1" type="ORF">GGP41_001632</name>
</gene>